<dbReference type="EC" id="3.2.1.14" evidence="2"/>
<gene>
    <name evidence="9" type="primary">chiA1</name>
    <name evidence="9" type="ORF">Pla108_08010</name>
</gene>
<dbReference type="Gene3D" id="3.20.20.80">
    <property type="entry name" value="Glycosidases"/>
    <property type="match status" value="2"/>
</dbReference>
<dbReference type="PROSITE" id="PS01095">
    <property type="entry name" value="GH18_1"/>
    <property type="match status" value="1"/>
</dbReference>
<evidence type="ECO:0000256" key="1">
    <source>
        <dbReference type="ARBA" id="ARBA00000822"/>
    </source>
</evidence>
<evidence type="ECO:0000256" key="3">
    <source>
        <dbReference type="ARBA" id="ARBA00022801"/>
    </source>
</evidence>
<evidence type="ECO:0000313" key="9">
    <source>
        <dbReference type="EMBL" id="TWT99858.1"/>
    </source>
</evidence>
<organism evidence="9 10">
    <name type="scientific">Botrimarina colliarenosi</name>
    <dbReference type="NCBI Taxonomy" id="2528001"/>
    <lineage>
        <taxon>Bacteria</taxon>
        <taxon>Pseudomonadati</taxon>
        <taxon>Planctomycetota</taxon>
        <taxon>Planctomycetia</taxon>
        <taxon>Pirellulales</taxon>
        <taxon>Lacipirellulaceae</taxon>
        <taxon>Botrimarina</taxon>
    </lineage>
</organism>
<dbReference type="EMBL" id="SJPR01000001">
    <property type="protein sequence ID" value="TWT99858.1"/>
    <property type="molecule type" value="Genomic_DNA"/>
</dbReference>
<keyword evidence="3 5" id="KW-0378">Hydrolase</keyword>
<dbReference type="GO" id="GO:0008061">
    <property type="term" value="F:chitin binding"/>
    <property type="evidence" value="ECO:0007669"/>
    <property type="project" value="InterPro"/>
</dbReference>
<comment type="catalytic activity">
    <reaction evidence="1">
        <text>Random endo-hydrolysis of N-acetyl-beta-D-glucosaminide (1-&gt;4)-beta-linkages in chitin and chitodextrins.</text>
        <dbReference type="EC" id="3.2.1.14"/>
    </reaction>
</comment>
<dbReference type="Pfam" id="PF00704">
    <property type="entry name" value="Glyco_hydro_18"/>
    <property type="match status" value="1"/>
</dbReference>
<protein>
    <recommendedName>
        <fullName evidence="2">chitinase</fullName>
        <ecNumber evidence="2">3.2.1.14</ecNumber>
    </recommendedName>
</protein>
<dbReference type="OrthoDB" id="9812811at2"/>
<evidence type="ECO:0000259" key="8">
    <source>
        <dbReference type="PROSITE" id="PS51910"/>
    </source>
</evidence>
<comment type="similarity">
    <text evidence="6">Belongs to the glycosyl hydrolase 18 family.</text>
</comment>
<evidence type="ECO:0000256" key="5">
    <source>
        <dbReference type="RuleBase" id="RU000489"/>
    </source>
</evidence>
<dbReference type="RefSeq" id="WP_146443218.1">
    <property type="nucleotide sequence ID" value="NZ_SJPR01000001.1"/>
</dbReference>
<keyword evidence="10" id="KW-1185">Reference proteome</keyword>
<proteinExistence type="inferred from homology"/>
<dbReference type="InterPro" id="IPR017853">
    <property type="entry name" value="GH"/>
</dbReference>
<evidence type="ECO:0000256" key="4">
    <source>
        <dbReference type="ARBA" id="ARBA00023295"/>
    </source>
</evidence>
<feature type="domain" description="GH18" evidence="8">
    <location>
        <begin position="23"/>
        <end position="383"/>
    </location>
</feature>
<feature type="signal peptide" evidence="7">
    <location>
        <begin position="1"/>
        <end position="20"/>
    </location>
</feature>
<name>A0A5C6AKS0_9BACT</name>
<dbReference type="InterPro" id="IPR011583">
    <property type="entry name" value="Chitinase_II/V-like_cat"/>
</dbReference>
<dbReference type="SMART" id="SM00636">
    <property type="entry name" value="Glyco_18"/>
    <property type="match status" value="1"/>
</dbReference>
<dbReference type="InterPro" id="IPR050314">
    <property type="entry name" value="Glycosyl_Hydrlase_18"/>
</dbReference>
<accession>A0A5C6AKS0</accession>
<evidence type="ECO:0000256" key="7">
    <source>
        <dbReference type="SAM" id="SignalP"/>
    </source>
</evidence>
<dbReference type="GO" id="GO:0005975">
    <property type="term" value="P:carbohydrate metabolic process"/>
    <property type="evidence" value="ECO:0007669"/>
    <property type="project" value="InterPro"/>
</dbReference>
<dbReference type="PANTHER" id="PTHR11177:SF317">
    <property type="entry name" value="CHITINASE 12-RELATED"/>
    <property type="match status" value="1"/>
</dbReference>
<dbReference type="GO" id="GO:0008843">
    <property type="term" value="F:endochitinase activity"/>
    <property type="evidence" value="ECO:0007669"/>
    <property type="project" value="UniProtKB-EC"/>
</dbReference>
<dbReference type="SUPFAM" id="SSF51445">
    <property type="entry name" value="(Trans)glycosidases"/>
    <property type="match status" value="1"/>
</dbReference>
<keyword evidence="4 5" id="KW-0326">Glycosidase</keyword>
<dbReference type="AlphaFoldDB" id="A0A5C6AKS0"/>
<sequence length="383" mass="42356" precursor="true">MFRPLLLAAFCFGLALPSVAAERVMVGYFATFGDLPVEQIPWKSLTHVCHAFLRVDAQGKLVTTEAMPNAALTADGRKNGVPVIVTIGGGVTVSGLEKATVDAASMQAFVGEVLKVVRDGKYDGVDLDWEWPRDEATGAAHGRLIRELRRQLDAEAKKSSRPTRYLLTATVNPTEFFGQWVDAETVATQVDWLSVMAYDMAGPWSPHAAHHAPLFPSSKDPEQATRSVAAAMRYWESDRGVPKSKLVVGVPLYARSMPAQSPFEPLDTELARHHRALPFAAVRKLVGEGWRAEWDNESRAPWLSRPEAEKPAAAASPLTPVDPDVYDGPVLISYDDRNSVFGKATWAREQGYRGLFFWALHQDRMPDDRHWLLEAADKAWPAE</sequence>
<keyword evidence="7" id="KW-0732">Signal</keyword>
<evidence type="ECO:0000256" key="2">
    <source>
        <dbReference type="ARBA" id="ARBA00012729"/>
    </source>
</evidence>
<evidence type="ECO:0000256" key="6">
    <source>
        <dbReference type="RuleBase" id="RU004453"/>
    </source>
</evidence>
<dbReference type="PROSITE" id="PS51910">
    <property type="entry name" value="GH18_2"/>
    <property type="match status" value="1"/>
</dbReference>
<dbReference type="InterPro" id="IPR001579">
    <property type="entry name" value="Glyco_hydro_18_chit_AS"/>
</dbReference>
<evidence type="ECO:0000313" key="10">
    <source>
        <dbReference type="Proteomes" id="UP000317421"/>
    </source>
</evidence>
<dbReference type="PANTHER" id="PTHR11177">
    <property type="entry name" value="CHITINASE"/>
    <property type="match status" value="1"/>
</dbReference>
<dbReference type="InterPro" id="IPR001223">
    <property type="entry name" value="Glyco_hydro18_cat"/>
</dbReference>
<feature type="chain" id="PRO_5023127006" description="chitinase" evidence="7">
    <location>
        <begin position="21"/>
        <end position="383"/>
    </location>
</feature>
<comment type="caution">
    <text evidence="9">The sequence shown here is derived from an EMBL/GenBank/DDBJ whole genome shotgun (WGS) entry which is preliminary data.</text>
</comment>
<reference evidence="9 10" key="1">
    <citation type="submission" date="2019-02" db="EMBL/GenBank/DDBJ databases">
        <title>Deep-cultivation of Planctomycetes and their phenomic and genomic characterization uncovers novel biology.</title>
        <authorList>
            <person name="Wiegand S."/>
            <person name="Jogler M."/>
            <person name="Boedeker C."/>
            <person name="Pinto D."/>
            <person name="Vollmers J."/>
            <person name="Rivas-Marin E."/>
            <person name="Kohn T."/>
            <person name="Peeters S.H."/>
            <person name="Heuer A."/>
            <person name="Rast P."/>
            <person name="Oberbeckmann S."/>
            <person name="Bunk B."/>
            <person name="Jeske O."/>
            <person name="Meyerdierks A."/>
            <person name="Storesund J.E."/>
            <person name="Kallscheuer N."/>
            <person name="Luecker S."/>
            <person name="Lage O.M."/>
            <person name="Pohl T."/>
            <person name="Merkel B.J."/>
            <person name="Hornburger P."/>
            <person name="Mueller R.-W."/>
            <person name="Bruemmer F."/>
            <person name="Labrenz M."/>
            <person name="Spormann A.M."/>
            <person name="Op Den Camp H."/>
            <person name="Overmann J."/>
            <person name="Amann R."/>
            <person name="Jetten M.S.M."/>
            <person name="Mascher T."/>
            <person name="Medema M.H."/>
            <person name="Devos D.P."/>
            <person name="Kaster A.-K."/>
            <person name="Ovreas L."/>
            <person name="Rohde M."/>
            <person name="Galperin M.Y."/>
            <person name="Jogler C."/>
        </authorList>
    </citation>
    <scope>NUCLEOTIDE SEQUENCE [LARGE SCALE GENOMIC DNA]</scope>
    <source>
        <strain evidence="9 10">Pla108</strain>
    </source>
</reference>
<dbReference type="Proteomes" id="UP000317421">
    <property type="component" value="Unassembled WGS sequence"/>
</dbReference>